<dbReference type="EMBL" id="MPUH01000741">
    <property type="protein sequence ID" value="OMJ74590.1"/>
    <property type="molecule type" value="Genomic_DNA"/>
</dbReference>
<name>A0A1R2BD17_9CILI</name>
<protein>
    <submittedName>
        <fullName evidence="1">Uncharacterized protein</fullName>
    </submittedName>
</protein>
<comment type="caution">
    <text evidence="1">The sequence shown here is derived from an EMBL/GenBank/DDBJ whole genome shotgun (WGS) entry which is preliminary data.</text>
</comment>
<evidence type="ECO:0000313" key="1">
    <source>
        <dbReference type="EMBL" id="OMJ74590.1"/>
    </source>
</evidence>
<evidence type="ECO:0000313" key="2">
    <source>
        <dbReference type="Proteomes" id="UP000187209"/>
    </source>
</evidence>
<keyword evidence="2" id="KW-1185">Reference proteome</keyword>
<sequence>MLDISQEQAHQRAYHFEQHKKKLREIKTKTSSLDNQLSSLFHAVPRRPGYRGIWWNEKINRENKILLDKLINIKQKPISFIRNLTESRSCKPKELLINNEETFLRIANVNPSLSTKDLLRDYSKHKKYSEMRTKIMNQKISTLKNLEKKRLLHLDPVFSDLKFETYT</sequence>
<accession>A0A1R2BD17</accession>
<dbReference type="OrthoDB" id="325711at2759"/>
<proteinExistence type="predicted"/>
<dbReference type="Proteomes" id="UP000187209">
    <property type="component" value="Unassembled WGS sequence"/>
</dbReference>
<gene>
    <name evidence="1" type="ORF">SteCoe_26447</name>
</gene>
<dbReference type="AlphaFoldDB" id="A0A1R2BD17"/>
<reference evidence="1 2" key="1">
    <citation type="submission" date="2016-11" db="EMBL/GenBank/DDBJ databases">
        <title>The macronuclear genome of Stentor coeruleus: a giant cell with tiny introns.</title>
        <authorList>
            <person name="Slabodnick M."/>
            <person name="Ruby J.G."/>
            <person name="Reiff S.B."/>
            <person name="Swart E.C."/>
            <person name="Gosai S."/>
            <person name="Prabakaran S."/>
            <person name="Witkowska E."/>
            <person name="Larue G.E."/>
            <person name="Fisher S."/>
            <person name="Freeman R.M."/>
            <person name="Gunawardena J."/>
            <person name="Chu W."/>
            <person name="Stover N.A."/>
            <person name="Gregory B.D."/>
            <person name="Nowacki M."/>
            <person name="Derisi J."/>
            <person name="Roy S.W."/>
            <person name="Marshall W.F."/>
            <person name="Sood P."/>
        </authorList>
    </citation>
    <scope>NUCLEOTIDE SEQUENCE [LARGE SCALE GENOMIC DNA]</scope>
    <source>
        <strain evidence="1">WM001</strain>
    </source>
</reference>
<organism evidence="1 2">
    <name type="scientific">Stentor coeruleus</name>
    <dbReference type="NCBI Taxonomy" id="5963"/>
    <lineage>
        <taxon>Eukaryota</taxon>
        <taxon>Sar</taxon>
        <taxon>Alveolata</taxon>
        <taxon>Ciliophora</taxon>
        <taxon>Postciliodesmatophora</taxon>
        <taxon>Heterotrichea</taxon>
        <taxon>Heterotrichida</taxon>
        <taxon>Stentoridae</taxon>
        <taxon>Stentor</taxon>
    </lineage>
</organism>